<comment type="caution">
    <text evidence="5">The sequence shown here is derived from an EMBL/GenBank/DDBJ whole genome shotgun (WGS) entry which is preliminary data.</text>
</comment>
<evidence type="ECO:0000256" key="3">
    <source>
        <dbReference type="PROSITE-ProRule" id="PRU00221"/>
    </source>
</evidence>
<feature type="region of interest" description="Disordered" evidence="4">
    <location>
        <begin position="815"/>
        <end position="878"/>
    </location>
</feature>
<evidence type="ECO:0000256" key="4">
    <source>
        <dbReference type="SAM" id="MobiDB-lite"/>
    </source>
</evidence>
<feature type="region of interest" description="Disordered" evidence="4">
    <location>
        <begin position="235"/>
        <end position="263"/>
    </location>
</feature>
<organism evidence="5 6">
    <name type="scientific">Trametes cubensis</name>
    <dbReference type="NCBI Taxonomy" id="1111947"/>
    <lineage>
        <taxon>Eukaryota</taxon>
        <taxon>Fungi</taxon>
        <taxon>Dikarya</taxon>
        <taxon>Basidiomycota</taxon>
        <taxon>Agaricomycotina</taxon>
        <taxon>Agaricomycetes</taxon>
        <taxon>Polyporales</taxon>
        <taxon>Polyporaceae</taxon>
        <taxon>Trametes</taxon>
    </lineage>
</organism>
<dbReference type="PROSITE" id="PS50294">
    <property type="entry name" value="WD_REPEATS_REGION"/>
    <property type="match status" value="7"/>
</dbReference>
<dbReference type="CDD" id="cd00200">
    <property type="entry name" value="WD40"/>
    <property type="match status" value="1"/>
</dbReference>
<feature type="repeat" description="WD" evidence="3">
    <location>
        <begin position="740"/>
        <end position="781"/>
    </location>
</feature>
<keyword evidence="1 3" id="KW-0853">WD repeat</keyword>
<feature type="repeat" description="WD" evidence="3">
    <location>
        <begin position="488"/>
        <end position="529"/>
    </location>
</feature>
<dbReference type="AlphaFoldDB" id="A0AAD7U099"/>
<dbReference type="Gene3D" id="2.130.10.10">
    <property type="entry name" value="YVTN repeat-like/Quinoprotein amine dehydrogenase"/>
    <property type="match status" value="3"/>
</dbReference>
<evidence type="ECO:0000313" key="6">
    <source>
        <dbReference type="Proteomes" id="UP001215151"/>
    </source>
</evidence>
<dbReference type="Proteomes" id="UP001215151">
    <property type="component" value="Unassembled WGS sequence"/>
</dbReference>
<keyword evidence="2" id="KW-0677">Repeat</keyword>
<dbReference type="PROSITE" id="PS00678">
    <property type="entry name" value="WD_REPEATS_1"/>
    <property type="match status" value="3"/>
</dbReference>
<dbReference type="SMART" id="SM00320">
    <property type="entry name" value="WD40"/>
    <property type="match status" value="8"/>
</dbReference>
<keyword evidence="6" id="KW-1185">Reference proteome</keyword>
<feature type="repeat" description="WD" evidence="3">
    <location>
        <begin position="614"/>
        <end position="655"/>
    </location>
</feature>
<feature type="compositionally biased region" description="Pro residues" evidence="4">
    <location>
        <begin position="446"/>
        <end position="455"/>
    </location>
</feature>
<dbReference type="InterPro" id="IPR015943">
    <property type="entry name" value="WD40/YVTN_repeat-like_dom_sf"/>
</dbReference>
<dbReference type="SUPFAM" id="SSF50978">
    <property type="entry name" value="WD40 repeat-like"/>
    <property type="match status" value="1"/>
</dbReference>
<dbReference type="PANTHER" id="PTHR19848:SF8">
    <property type="entry name" value="F-BOX AND WD REPEAT DOMAIN CONTAINING 7"/>
    <property type="match status" value="1"/>
</dbReference>
<dbReference type="PRINTS" id="PR00320">
    <property type="entry name" value="GPROTEINBRPT"/>
</dbReference>
<dbReference type="InterPro" id="IPR036322">
    <property type="entry name" value="WD40_repeat_dom_sf"/>
</dbReference>
<proteinExistence type="predicted"/>
<dbReference type="InterPro" id="IPR001680">
    <property type="entry name" value="WD40_rpt"/>
</dbReference>
<dbReference type="EMBL" id="JAPEVG010000031">
    <property type="protein sequence ID" value="KAJ8494846.1"/>
    <property type="molecule type" value="Genomic_DNA"/>
</dbReference>
<feature type="repeat" description="WD" evidence="3">
    <location>
        <begin position="530"/>
        <end position="571"/>
    </location>
</feature>
<dbReference type="InterPro" id="IPR019775">
    <property type="entry name" value="WD40_repeat_CS"/>
</dbReference>
<sequence>MPPLPPPLYEVYSRQLLVVQRGYPLWDAEPENHRYEVEIGTVGRLDSGKLWLLFNAMKPANDPYQKHGVPRNFEPFNPPKAMIQGPWEIQNNLFSSKTVKHGNITADLSAASPDGMITTGGGLKFTSSENTGAFLLHTPPAVCMKLVSKRAIVRYMRDNLDHWLEFANDEHGMMLIVDQFYFVHGTVKTSKWACAAFQGNAKSIEGSLQAQVVNSGLNMSISLSTEDATRLEYNFGPTISGDDSTPLRLTSGSQEGGSPRPLPRRDQCIFVNYYKAKKRLLWKPKIIQAAAELQNLPSGGQDDGDNGVAAAVTENISSAGSDSDVEGEVPDRKPYDPVDLLLDYILENSSAEVAFASDTDLYDLFRFMTPQETFPDDVQAAINDIKPAIDIDENGAGTIEVEAFTNLKVLAEAGTSLGLSQTGPEQPNIVTTPQDVALLSQLASPPVEPPPPGPPDADVKDDDPGLTPEEAELRRQARLPVLPSQPAVVGHPRPLTALMFSHDSKLLATGADDGSAVLWKASNQTEIRRWDAHTDVIWSFQFSPDDKRLASASADATIKVWNVDTGEAIATMQGHTETIRAMEWSADGKRIASASDDLSVRVWDGETYAQLFELQGHVALITFVKFSHDGRWLASGGADYNCILWNVAEGTLHKTLEGHKAPVWQCDFDPEDRRIVTCSDDASALIWSVETGQVLLKLHEHQAQVWCVAFTDEGQRVMTASSDAVVKICDSYTGKCYTQLAAEDNVSFSVSLSPDGKYIAAALSDNTVRLWNLKKSVSMAKFTEHDDKATLVMFSPDGELLASGADDGTVRIRVADEWDPDRVEPQYEDYVDSDEDDDKGDEDGADGGGKGDGNDDNDGRRDKGKGRQKFEEGSSSVD</sequence>
<feature type="repeat" description="WD" evidence="3">
    <location>
        <begin position="572"/>
        <end position="604"/>
    </location>
</feature>
<dbReference type="PANTHER" id="PTHR19848">
    <property type="entry name" value="WD40 REPEAT PROTEIN"/>
    <property type="match status" value="1"/>
</dbReference>
<reference evidence="5" key="1">
    <citation type="submission" date="2022-11" db="EMBL/GenBank/DDBJ databases">
        <title>Genome Sequence of Cubamyces cubensis.</title>
        <authorList>
            <person name="Buettner E."/>
        </authorList>
    </citation>
    <scope>NUCLEOTIDE SEQUENCE</scope>
    <source>
        <strain evidence="5">MPL-01</strain>
    </source>
</reference>
<evidence type="ECO:0008006" key="7">
    <source>
        <dbReference type="Google" id="ProtNLM"/>
    </source>
</evidence>
<feature type="compositionally biased region" description="Basic and acidic residues" evidence="4">
    <location>
        <begin position="815"/>
        <end position="825"/>
    </location>
</feature>
<feature type="compositionally biased region" description="Acidic residues" evidence="4">
    <location>
        <begin position="826"/>
        <end position="845"/>
    </location>
</feature>
<feature type="repeat" description="WD" evidence="3">
    <location>
        <begin position="656"/>
        <end position="697"/>
    </location>
</feature>
<feature type="repeat" description="WD" evidence="3">
    <location>
        <begin position="782"/>
        <end position="812"/>
    </location>
</feature>
<accession>A0AAD7U099</accession>
<feature type="repeat" description="WD" evidence="3">
    <location>
        <begin position="698"/>
        <end position="739"/>
    </location>
</feature>
<dbReference type="Pfam" id="PF00400">
    <property type="entry name" value="WD40"/>
    <property type="match status" value="8"/>
</dbReference>
<evidence type="ECO:0000256" key="2">
    <source>
        <dbReference type="ARBA" id="ARBA00022737"/>
    </source>
</evidence>
<dbReference type="InterPro" id="IPR020472">
    <property type="entry name" value="WD40_PAC1"/>
</dbReference>
<protein>
    <recommendedName>
        <fullName evidence="7">WD40 repeat-like protein</fullName>
    </recommendedName>
</protein>
<gene>
    <name evidence="5" type="ORF">ONZ51_g2074</name>
</gene>
<evidence type="ECO:0000256" key="1">
    <source>
        <dbReference type="ARBA" id="ARBA00022574"/>
    </source>
</evidence>
<feature type="region of interest" description="Disordered" evidence="4">
    <location>
        <begin position="442"/>
        <end position="467"/>
    </location>
</feature>
<feature type="compositionally biased region" description="Polar residues" evidence="4">
    <location>
        <begin position="241"/>
        <end position="253"/>
    </location>
</feature>
<dbReference type="PROSITE" id="PS50082">
    <property type="entry name" value="WD_REPEATS_2"/>
    <property type="match status" value="8"/>
</dbReference>
<evidence type="ECO:0000313" key="5">
    <source>
        <dbReference type="EMBL" id="KAJ8494846.1"/>
    </source>
</evidence>
<name>A0AAD7U099_9APHY</name>